<reference evidence="2" key="2">
    <citation type="journal article" date="2015" name="Data Brief">
        <title>Shoot transcriptome of the giant reed, Arundo donax.</title>
        <authorList>
            <person name="Barrero R.A."/>
            <person name="Guerrero F.D."/>
            <person name="Moolhuijzen P."/>
            <person name="Goolsby J.A."/>
            <person name="Tidwell J."/>
            <person name="Bellgard S.E."/>
            <person name="Bellgard M.I."/>
        </authorList>
    </citation>
    <scope>NUCLEOTIDE SEQUENCE</scope>
    <source>
        <tissue evidence="2">Shoot tissue taken approximately 20 cm above the soil surface</tissue>
    </source>
</reference>
<evidence type="ECO:0000313" key="2">
    <source>
        <dbReference type="EMBL" id="JAD72476.1"/>
    </source>
</evidence>
<feature type="compositionally biased region" description="Basic and acidic residues" evidence="1">
    <location>
        <begin position="35"/>
        <end position="47"/>
    </location>
</feature>
<dbReference type="AlphaFoldDB" id="A0A0A9CA82"/>
<evidence type="ECO:0000256" key="1">
    <source>
        <dbReference type="SAM" id="MobiDB-lite"/>
    </source>
</evidence>
<dbReference type="EMBL" id="GBRH01225419">
    <property type="protein sequence ID" value="JAD72476.1"/>
    <property type="molecule type" value="Transcribed_RNA"/>
</dbReference>
<reference evidence="2" key="1">
    <citation type="submission" date="2014-09" db="EMBL/GenBank/DDBJ databases">
        <authorList>
            <person name="Magalhaes I.L.F."/>
            <person name="Oliveira U."/>
            <person name="Santos F.R."/>
            <person name="Vidigal T.H.D.A."/>
            <person name="Brescovit A.D."/>
            <person name="Santos A.J."/>
        </authorList>
    </citation>
    <scope>NUCLEOTIDE SEQUENCE</scope>
    <source>
        <tissue evidence="2">Shoot tissue taken approximately 20 cm above the soil surface</tissue>
    </source>
</reference>
<sequence>MTDVVAQIKESIELEARCDDRKRNSALAGDDPSYVDERSASEIEGRVGEISGASPGPAMR</sequence>
<protein>
    <submittedName>
        <fullName evidence="2">Uncharacterized protein</fullName>
    </submittedName>
</protein>
<organism evidence="2">
    <name type="scientific">Arundo donax</name>
    <name type="common">Giant reed</name>
    <name type="synonym">Donax arundinaceus</name>
    <dbReference type="NCBI Taxonomy" id="35708"/>
    <lineage>
        <taxon>Eukaryota</taxon>
        <taxon>Viridiplantae</taxon>
        <taxon>Streptophyta</taxon>
        <taxon>Embryophyta</taxon>
        <taxon>Tracheophyta</taxon>
        <taxon>Spermatophyta</taxon>
        <taxon>Magnoliopsida</taxon>
        <taxon>Liliopsida</taxon>
        <taxon>Poales</taxon>
        <taxon>Poaceae</taxon>
        <taxon>PACMAD clade</taxon>
        <taxon>Arundinoideae</taxon>
        <taxon>Arundineae</taxon>
        <taxon>Arundo</taxon>
    </lineage>
</organism>
<accession>A0A0A9CA82</accession>
<proteinExistence type="predicted"/>
<feature type="region of interest" description="Disordered" evidence="1">
    <location>
        <begin position="22"/>
        <end position="60"/>
    </location>
</feature>
<name>A0A0A9CA82_ARUDO</name>